<gene>
    <name evidence="2" type="ORF">IX84_10570</name>
</gene>
<feature type="domain" description="Thioredoxin" evidence="1">
    <location>
        <begin position="9"/>
        <end position="165"/>
    </location>
</feature>
<dbReference type="GO" id="GO:0016209">
    <property type="term" value="F:antioxidant activity"/>
    <property type="evidence" value="ECO:0007669"/>
    <property type="project" value="InterPro"/>
</dbReference>
<dbReference type="OrthoDB" id="9809746at2"/>
<dbReference type="STRING" id="1524460.IX84_10570"/>
<name>A0A098S6Q9_9BACT</name>
<accession>A0A098S6Q9</accession>
<dbReference type="SUPFAM" id="SSF52833">
    <property type="entry name" value="Thioredoxin-like"/>
    <property type="match status" value="1"/>
</dbReference>
<dbReference type="AlphaFoldDB" id="A0A098S6Q9"/>
<dbReference type="InterPro" id="IPR047262">
    <property type="entry name" value="PRX-like1"/>
</dbReference>
<evidence type="ECO:0000259" key="1">
    <source>
        <dbReference type="PROSITE" id="PS51352"/>
    </source>
</evidence>
<reference evidence="2 3" key="1">
    <citation type="journal article" date="2014" name="Int. J. Syst. Evol. Microbiol.">
        <title>Phaeodactylibacter xiamenensis gen. nov., sp. nov., a member of the family Saprospiraceae isolated from the marine alga Phaeodactylum tricornutum.</title>
        <authorList>
            <person name="Chen Z.Jr."/>
            <person name="Lei X."/>
            <person name="Lai Q."/>
            <person name="Li Y."/>
            <person name="Zhang B."/>
            <person name="Zhang J."/>
            <person name="Zhang H."/>
            <person name="Yang L."/>
            <person name="Zheng W."/>
            <person name="Tian Y."/>
            <person name="Yu Z."/>
            <person name="Xu H.Jr."/>
            <person name="Zheng T."/>
        </authorList>
    </citation>
    <scope>NUCLEOTIDE SEQUENCE [LARGE SCALE GENOMIC DNA]</scope>
    <source>
        <strain evidence="2 3">KD52</strain>
    </source>
</reference>
<dbReference type="InterPro" id="IPR036249">
    <property type="entry name" value="Thioredoxin-like_sf"/>
</dbReference>
<evidence type="ECO:0000313" key="3">
    <source>
        <dbReference type="Proteomes" id="UP000029736"/>
    </source>
</evidence>
<dbReference type="InterPro" id="IPR013766">
    <property type="entry name" value="Thioredoxin_domain"/>
</dbReference>
<dbReference type="PANTHER" id="PTHR43640:SF1">
    <property type="entry name" value="THIOREDOXIN-DEPENDENT PEROXIREDOXIN"/>
    <property type="match status" value="1"/>
</dbReference>
<dbReference type="Gene3D" id="3.40.30.10">
    <property type="entry name" value="Glutaredoxin"/>
    <property type="match status" value="1"/>
</dbReference>
<keyword evidence="3" id="KW-1185">Reference proteome</keyword>
<dbReference type="PANTHER" id="PTHR43640">
    <property type="entry name" value="OS07G0260300 PROTEIN"/>
    <property type="match status" value="1"/>
</dbReference>
<dbReference type="EMBL" id="JPOS01000020">
    <property type="protein sequence ID" value="KGE88244.1"/>
    <property type="molecule type" value="Genomic_DNA"/>
</dbReference>
<dbReference type="CDD" id="cd02969">
    <property type="entry name" value="PRX_like1"/>
    <property type="match status" value="1"/>
</dbReference>
<organism evidence="2 3">
    <name type="scientific">Phaeodactylibacter xiamenensis</name>
    <dbReference type="NCBI Taxonomy" id="1524460"/>
    <lineage>
        <taxon>Bacteria</taxon>
        <taxon>Pseudomonadati</taxon>
        <taxon>Bacteroidota</taxon>
        <taxon>Saprospiria</taxon>
        <taxon>Saprospirales</taxon>
        <taxon>Haliscomenobacteraceae</taxon>
        <taxon>Phaeodactylibacter</taxon>
    </lineage>
</organism>
<dbReference type="GO" id="GO:0016491">
    <property type="term" value="F:oxidoreductase activity"/>
    <property type="evidence" value="ECO:0007669"/>
    <property type="project" value="InterPro"/>
</dbReference>
<dbReference type="Pfam" id="PF00578">
    <property type="entry name" value="AhpC-TSA"/>
    <property type="match status" value="1"/>
</dbReference>
<dbReference type="InterPro" id="IPR000866">
    <property type="entry name" value="AhpC/TSA"/>
</dbReference>
<evidence type="ECO:0000313" key="2">
    <source>
        <dbReference type="EMBL" id="KGE88244.1"/>
    </source>
</evidence>
<dbReference type="PROSITE" id="PS51352">
    <property type="entry name" value="THIOREDOXIN_2"/>
    <property type="match status" value="1"/>
</dbReference>
<dbReference type="Proteomes" id="UP000029736">
    <property type="component" value="Unassembled WGS sequence"/>
</dbReference>
<comment type="caution">
    <text evidence="2">The sequence shown here is derived from an EMBL/GenBank/DDBJ whole genome shotgun (WGS) entry which is preliminary data.</text>
</comment>
<dbReference type="RefSeq" id="WP_044219589.1">
    <property type="nucleotide sequence ID" value="NZ_JBKAGJ010000007.1"/>
</dbReference>
<proteinExistence type="predicted"/>
<sequence>MAFTESKMMQLGTVAPNFSLEDTVTGETVQLGDVESPHGTVIFFLCNHCPYVIHVNPELVRLANAYKKKGIGFAAISSNDAVQYPQDGPEAMKKTAAKVGYPFPYLYDKTQEVAKAYDAACTPDIFVFNGRGKLYYRGRLDGSRPNNDVPLTGEDLRAALDHLLAGDPPPEQQYPSTGCNIKWKN</sequence>
<protein>
    <submittedName>
        <fullName evidence="2">Alkyl hydroperoxide reductase</fullName>
    </submittedName>
</protein>